<accession>A0ABV6SAZ9</accession>
<dbReference type="RefSeq" id="WP_267223905.1">
    <property type="nucleotide sequence ID" value="NZ_JAPCWC010000028.1"/>
</dbReference>
<evidence type="ECO:0000313" key="3">
    <source>
        <dbReference type="Proteomes" id="UP001589858"/>
    </source>
</evidence>
<proteinExistence type="predicted"/>
<reference evidence="2 3" key="1">
    <citation type="submission" date="2024-09" db="EMBL/GenBank/DDBJ databases">
        <authorList>
            <person name="Sun Q."/>
            <person name="Mori K."/>
        </authorList>
    </citation>
    <scope>NUCLEOTIDE SEQUENCE [LARGE SCALE GENOMIC DNA]</scope>
    <source>
        <strain evidence="2 3">CICC 11035S</strain>
    </source>
</reference>
<protein>
    <submittedName>
        <fullName evidence="2">Uncharacterized protein</fullName>
    </submittedName>
</protein>
<keyword evidence="3" id="KW-1185">Reference proteome</keyword>
<gene>
    <name evidence="2" type="ORF">ACFFF8_17750</name>
</gene>
<feature type="compositionally biased region" description="Basic residues" evidence="1">
    <location>
        <begin position="15"/>
        <end position="24"/>
    </location>
</feature>
<evidence type="ECO:0000256" key="1">
    <source>
        <dbReference type="SAM" id="MobiDB-lite"/>
    </source>
</evidence>
<sequence length="50" mass="5624">MSSKRQREHVAAKAAKLRQGKPVKSKYAAKGGPYGYDLPTAKPKPERERR</sequence>
<feature type="region of interest" description="Disordered" evidence="1">
    <location>
        <begin position="1"/>
        <end position="50"/>
    </location>
</feature>
<name>A0ABV6SAZ9_9SPHN</name>
<evidence type="ECO:0000313" key="2">
    <source>
        <dbReference type="EMBL" id="MFC0686433.1"/>
    </source>
</evidence>
<comment type="caution">
    <text evidence="2">The sequence shown here is derived from an EMBL/GenBank/DDBJ whole genome shotgun (WGS) entry which is preliminary data.</text>
</comment>
<dbReference type="EMBL" id="JBHLTM010000067">
    <property type="protein sequence ID" value="MFC0686433.1"/>
    <property type="molecule type" value="Genomic_DNA"/>
</dbReference>
<dbReference type="Proteomes" id="UP001589858">
    <property type="component" value="Unassembled WGS sequence"/>
</dbReference>
<organism evidence="2 3">
    <name type="scientific">Novosphingobium clariflavum</name>
    <dbReference type="NCBI Taxonomy" id="2029884"/>
    <lineage>
        <taxon>Bacteria</taxon>
        <taxon>Pseudomonadati</taxon>
        <taxon>Pseudomonadota</taxon>
        <taxon>Alphaproteobacteria</taxon>
        <taxon>Sphingomonadales</taxon>
        <taxon>Sphingomonadaceae</taxon>
        <taxon>Novosphingobium</taxon>
    </lineage>
</organism>